<dbReference type="EMBL" id="AJWY01013845">
    <property type="protein sequence ID" value="EKC45657.1"/>
    <property type="molecule type" value="Genomic_DNA"/>
</dbReference>
<dbReference type="InterPro" id="IPR003838">
    <property type="entry name" value="ABC3_permease_C"/>
</dbReference>
<evidence type="ECO:0000313" key="9">
    <source>
        <dbReference type="EMBL" id="EKC45657.1"/>
    </source>
</evidence>
<organism evidence="9">
    <name type="scientific">human gut metagenome</name>
    <dbReference type="NCBI Taxonomy" id="408170"/>
    <lineage>
        <taxon>unclassified sequences</taxon>
        <taxon>metagenomes</taxon>
        <taxon>organismal metagenomes</taxon>
    </lineage>
</organism>
<dbReference type="Pfam" id="PF02687">
    <property type="entry name" value="FtsX"/>
    <property type="match status" value="1"/>
</dbReference>
<dbReference type="GO" id="GO:0022857">
    <property type="term" value="F:transmembrane transporter activity"/>
    <property type="evidence" value="ECO:0007669"/>
    <property type="project" value="TreeGrafter"/>
</dbReference>
<evidence type="ECO:0000256" key="2">
    <source>
        <dbReference type="ARBA" id="ARBA00022475"/>
    </source>
</evidence>
<feature type="transmembrane region" description="Helical" evidence="7">
    <location>
        <begin position="214"/>
        <end position="236"/>
    </location>
</feature>
<evidence type="ECO:0000256" key="5">
    <source>
        <dbReference type="ARBA" id="ARBA00023136"/>
    </source>
</evidence>
<reference evidence="9" key="1">
    <citation type="journal article" date="2013" name="Environ. Microbiol.">
        <title>Microbiota from the distal guts of lean and obese adolescents exhibit partial functional redundancy besides clear differences in community structure.</title>
        <authorList>
            <person name="Ferrer M."/>
            <person name="Ruiz A."/>
            <person name="Lanza F."/>
            <person name="Haange S.B."/>
            <person name="Oberbach A."/>
            <person name="Till H."/>
            <person name="Bargiela R."/>
            <person name="Campoy C."/>
            <person name="Segura M.T."/>
            <person name="Richter M."/>
            <person name="von Bergen M."/>
            <person name="Seifert J."/>
            <person name="Suarez A."/>
        </authorList>
    </citation>
    <scope>NUCLEOTIDE SEQUENCE</scope>
</reference>
<sequence length="283" mass="31486">ASAEALLAACGKPDPAVDYFGLPQETGQTIRLNLGNEDQDYIISGILQKENNSRMFSVIVSKAFLEAQAKGEPLYEFRFRFVGADRTDMDALKSDIAAFLADHNIPENRIFYSSNYFDIRSFQSDGVYACIPIALILLAACGLVIYSIFFISIRGKLREYGRLKVLGTTPKQIRKIIHRESFRLSICSIPIGIASGGAAGFAASPGYWDWTENIIIALGVMFFIVIYCENFFLCAYPACSESIANRGSPRQWLSGRGFEENFSKIWKTSVTKLSGCYEFSPES</sequence>
<dbReference type="AlphaFoldDB" id="K1R9T4"/>
<dbReference type="PANTHER" id="PTHR30572">
    <property type="entry name" value="MEMBRANE COMPONENT OF TRANSPORTER-RELATED"/>
    <property type="match status" value="1"/>
</dbReference>
<feature type="transmembrane region" description="Helical" evidence="7">
    <location>
        <begin position="126"/>
        <end position="153"/>
    </location>
</feature>
<feature type="domain" description="ABC3 transporter permease C-terminal" evidence="8">
    <location>
        <begin position="133"/>
        <end position="226"/>
    </location>
</feature>
<dbReference type="InterPro" id="IPR050250">
    <property type="entry name" value="Macrolide_Exporter_MacB"/>
</dbReference>
<evidence type="ECO:0000256" key="4">
    <source>
        <dbReference type="ARBA" id="ARBA00022989"/>
    </source>
</evidence>
<comment type="similarity">
    <text evidence="6">Belongs to the ABC-4 integral membrane protein family.</text>
</comment>
<evidence type="ECO:0000256" key="1">
    <source>
        <dbReference type="ARBA" id="ARBA00004651"/>
    </source>
</evidence>
<evidence type="ECO:0000256" key="7">
    <source>
        <dbReference type="SAM" id="Phobius"/>
    </source>
</evidence>
<keyword evidence="3 7" id="KW-0812">Transmembrane</keyword>
<dbReference type="GO" id="GO:0005886">
    <property type="term" value="C:plasma membrane"/>
    <property type="evidence" value="ECO:0007669"/>
    <property type="project" value="UniProtKB-SubCell"/>
</dbReference>
<evidence type="ECO:0000256" key="6">
    <source>
        <dbReference type="ARBA" id="ARBA00038076"/>
    </source>
</evidence>
<gene>
    <name evidence="9" type="ORF">LEA_20154</name>
</gene>
<dbReference type="PANTHER" id="PTHR30572:SF4">
    <property type="entry name" value="ABC TRANSPORTER PERMEASE YTRF"/>
    <property type="match status" value="1"/>
</dbReference>
<protein>
    <submittedName>
        <fullName evidence="9">Membrane protein containing DUF214, permase predicted</fullName>
    </submittedName>
</protein>
<comment type="caution">
    <text evidence="9">The sequence shown here is derived from an EMBL/GenBank/DDBJ whole genome shotgun (WGS) entry which is preliminary data.</text>
</comment>
<accession>K1R9T4</accession>
<feature type="non-terminal residue" evidence="9">
    <location>
        <position position="1"/>
    </location>
</feature>
<evidence type="ECO:0000259" key="8">
    <source>
        <dbReference type="Pfam" id="PF02687"/>
    </source>
</evidence>
<name>K1R9T4_9ZZZZ</name>
<keyword evidence="4 7" id="KW-1133">Transmembrane helix</keyword>
<keyword evidence="2" id="KW-1003">Cell membrane</keyword>
<proteinExistence type="inferred from homology"/>
<keyword evidence="5 7" id="KW-0472">Membrane</keyword>
<comment type="subcellular location">
    <subcellularLocation>
        <location evidence="1">Cell membrane</location>
        <topology evidence="1">Multi-pass membrane protein</topology>
    </subcellularLocation>
</comment>
<evidence type="ECO:0000256" key="3">
    <source>
        <dbReference type="ARBA" id="ARBA00022692"/>
    </source>
</evidence>
<feature type="transmembrane region" description="Helical" evidence="7">
    <location>
        <begin position="184"/>
        <end position="208"/>
    </location>
</feature>